<evidence type="ECO:0000256" key="1">
    <source>
        <dbReference type="SAM" id="Phobius"/>
    </source>
</evidence>
<dbReference type="STRING" id="988821.SAMN05421867_11143"/>
<proteinExistence type="predicted"/>
<feature type="transmembrane region" description="Helical" evidence="1">
    <location>
        <begin position="110"/>
        <end position="127"/>
    </location>
</feature>
<feature type="transmembrane region" description="Helical" evidence="1">
    <location>
        <begin position="236"/>
        <end position="257"/>
    </location>
</feature>
<keyword evidence="1" id="KW-0472">Membrane</keyword>
<feature type="transmembrane region" description="Helical" evidence="1">
    <location>
        <begin position="195"/>
        <end position="216"/>
    </location>
</feature>
<feature type="domain" description="DUF1206" evidence="2">
    <location>
        <begin position="106"/>
        <end position="173"/>
    </location>
</feature>
<dbReference type="AlphaFoldDB" id="A0A1I0ZJX7"/>
<feature type="transmembrane region" description="Helical" evidence="1">
    <location>
        <begin position="70"/>
        <end position="89"/>
    </location>
</feature>
<feature type="domain" description="DUF1206" evidence="2">
    <location>
        <begin position="29"/>
        <end position="93"/>
    </location>
</feature>
<dbReference type="InterPro" id="IPR009597">
    <property type="entry name" value="DUF1206"/>
</dbReference>
<accession>A0A1I0ZJX7</accession>
<reference evidence="3 4" key="1">
    <citation type="submission" date="2016-10" db="EMBL/GenBank/DDBJ databases">
        <authorList>
            <person name="de Groot N.N."/>
        </authorList>
    </citation>
    <scope>NUCLEOTIDE SEQUENCE [LARGE SCALE GENOMIC DNA]</scope>
    <source>
        <strain evidence="3 4">CGMCC 4.6945</strain>
    </source>
</reference>
<dbReference type="EMBL" id="FOKA01000011">
    <property type="protein sequence ID" value="SFB24708.1"/>
    <property type="molecule type" value="Genomic_DNA"/>
</dbReference>
<keyword evidence="1" id="KW-0812">Transmembrane</keyword>
<gene>
    <name evidence="3" type="ORF">SAMN05421867_11143</name>
</gene>
<organism evidence="3 4">
    <name type="scientific">Cellulomonas marina</name>
    <dbReference type="NCBI Taxonomy" id="988821"/>
    <lineage>
        <taxon>Bacteria</taxon>
        <taxon>Bacillati</taxon>
        <taxon>Actinomycetota</taxon>
        <taxon>Actinomycetes</taxon>
        <taxon>Micrococcales</taxon>
        <taxon>Cellulomonadaceae</taxon>
        <taxon>Cellulomonas</taxon>
    </lineage>
</organism>
<dbReference type="OrthoDB" id="4552598at2"/>
<dbReference type="Pfam" id="PF06724">
    <property type="entry name" value="DUF1206"/>
    <property type="match status" value="3"/>
</dbReference>
<dbReference type="RefSeq" id="WP_090033495.1">
    <property type="nucleotide sequence ID" value="NZ_BONM01000007.1"/>
</dbReference>
<feature type="transmembrane region" description="Helical" evidence="1">
    <location>
        <begin position="31"/>
        <end position="50"/>
    </location>
</feature>
<feature type="transmembrane region" description="Helical" evidence="1">
    <location>
        <begin position="147"/>
        <end position="168"/>
    </location>
</feature>
<evidence type="ECO:0000313" key="4">
    <source>
        <dbReference type="Proteomes" id="UP000199012"/>
    </source>
</evidence>
<name>A0A1I0ZJX7_9CELL</name>
<keyword evidence="1" id="KW-1133">Transmembrane helix</keyword>
<dbReference type="Proteomes" id="UP000199012">
    <property type="component" value="Unassembled WGS sequence"/>
</dbReference>
<feature type="domain" description="DUF1206" evidence="2">
    <location>
        <begin position="193"/>
        <end position="261"/>
    </location>
</feature>
<evidence type="ECO:0000259" key="2">
    <source>
        <dbReference type="Pfam" id="PF06724"/>
    </source>
</evidence>
<sequence length="264" mass="27509">MATHNTPASARRAATEAGDNPLVEQGARVGYAANGVLHLLIAWLAVQLAWTAGAGSADQTGALRSLAGNPVGTALLWVVVVGFALLAVWQVTELLTRHDTGDRVKAGAKAVVYGVLAWTAVRVLLGTSQDGSQQTSSTTGRLLEAPLGRALVAAVGLAVLGVAVHHVVKGWRRTFLQDLTEHPGRWAVQAGRVGYVAKGVALAVVGFFFLKAAWTGNAAEAQGLDGALRAFLEVPWGRGLLTVVALGLAAYGVYSFARARYARV</sequence>
<protein>
    <recommendedName>
        <fullName evidence="2">DUF1206 domain-containing protein</fullName>
    </recommendedName>
</protein>
<keyword evidence="4" id="KW-1185">Reference proteome</keyword>
<evidence type="ECO:0000313" key="3">
    <source>
        <dbReference type="EMBL" id="SFB24708.1"/>
    </source>
</evidence>